<proteinExistence type="predicted"/>
<dbReference type="PANTHER" id="PTHR14362">
    <property type="entry name" value="COILED-COIL DOMAIN-CONTAINING PROTEIN 81"/>
    <property type="match status" value="1"/>
</dbReference>
<protein>
    <recommendedName>
        <fullName evidence="1">CCDC81 HU domain-containing protein</fullName>
    </recommendedName>
</protein>
<dbReference type="InterPro" id="IPR040673">
    <property type="entry name" value="CCDC81_HU_dom_2"/>
</dbReference>
<dbReference type="AlphaFoldDB" id="A0AAN7RL54"/>
<comment type="caution">
    <text evidence="2">The sequence shown here is derived from an EMBL/GenBank/DDBJ whole genome shotgun (WGS) entry which is preliminary data.</text>
</comment>
<dbReference type="Proteomes" id="UP001333110">
    <property type="component" value="Unassembled WGS sequence"/>
</dbReference>
<dbReference type="EMBL" id="JAUNZN010000018">
    <property type="protein sequence ID" value="KAK4811204.1"/>
    <property type="molecule type" value="Genomic_DNA"/>
</dbReference>
<name>A0AAN7RL54_MYCAM</name>
<feature type="domain" description="CCDC81 HU" evidence="1">
    <location>
        <begin position="97"/>
        <end position="169"/>
    </location>
</feature>
<reference evidence="2 3" key="1">
    <citation type="journal article" date="2023" name="J. Hered.">
        <title>Chromosome-level genome of the wood stork (Mycteria americana) provides insight into avian chromosome evolution.</title>
        <authorList>
            <person name="Flamio R. Jr."/>
            <person name="Ramstad K.M."/>
        </authorList>
    </citation>
    <scope>NUCLEOTIDE SEQUENCE [LARGE SCALE GENOMIC DNA]</scope>
    <source>
        <strain evidence="2">JAX WOST 10</strain>
    </source>
</reference>
<organism evidence="2 3">
    <name type="scientific">Mycteria americana</name>
    <name type="common">Wood stork</name>
    <dbReference type="NCBI Taxonomy" id="33587"/>
    <lineage>
        <taxon>Eukaryota</taxon>
        <taxon>Metazoa</taxon>
        <taxon>Chordata</taxon>
        <taxon>Craniata</taxon>
        <taxon>Vertebrata</taxon>
        <taxon>Euteleostomi</taxon>
        <taxon>Archelosauria</taxon>
        <taxon>Archosauria</taxon>
        <taxon>Dinosauria</taxon>
        <taxon>Saurischia</taxon>
        <taxon>Theropoda</taxon>
        <taxon>Coelurosauria</taxon>
        <taxon>Aves</taxon>
        <taxon>Neognathae</taxon>
        <taxon>Neoaves</taxon>
        <taxon>Aequornithes</taxon>
        <taxon>Ciconiiformes</taxon>
        <taxon>Ciconiidae</taxon>
        <taxon>Mycteria</taxon>
    </lineage>
</organism>
<evidence type="ECO:0000313" key="2">
    <source>
        <dbReference type="EMBL" id="KAK4811204.1"/>
    </source>
</evidence>
<gene>
    <name evidence="2" type="ORF">QYF61_021275</name>
</gene>
<dbReference type="Pfam" id="PF18289">
    <property type="entry name" value="HU-CCDC81_euk_2"/>
    <property type="match status" value="1"/>
</dbReference>
<evidence type="ECO:0000313" key="3">
    <source>
        <dbReference type="Proteomes" id="UP001333110"/>
    </source>
</evidence>
<dbReference type="PANTHER" id="PTHR14362:SF2">
    <property type="entry name" value="COILED-COIL DOMAIN-CONTAINING PROTEIN 81"/>
    <property type="match status" value="1"/>
</dbReference>
<sequence length="181" mass="20715">MAAHRDTLCAQSCFLVTRRETKSRCSLRKHLVPDRASPFAMGVMVTGLGTFAMVQEQFLGEKEAYTVRRPVFRLDIDVLCVQELAFPTVVIPDDVKIKPLNYKWLSQATSFPRHVVEDCVQETILLYSFQLRNRQRLAFAFKDIGVLSRKDDVLCMRFYYDCVTGLESKASRIALLHTVSC</sequence>
<keyword evidence="3" id="KW-1185">Reference proteome</keyword>
<dbReference type="GO" id="GO:0005815">
    <property type="term" value="C:microtubule organizing center"/>
    <property type="evidence" value="ECO:0007669"/>
    <property type="project" value="TreeGrafter"/>
</dbReference>
<accession>A0AAN7RL54</accession>
<dbReference type="InterPro" id="IPR026295">
    <property type="entry name" value="CCD81"/>
</dbReference>
<evidence type="ECO:0000259" key="1">
    <source>
        <dbReference type="Pfam" id="PF18289"/>
    </source>
</evidence>